<sequence length="565" mass="62044">MQSSQVFGKFGWGAMVALLMVMGAQHHASAQGRELSTADRVAMLYAPQLNFTRRGDPLIRLGILEGEEQVEFTPSEPIRVMPQGPGGPEIDLPGDTTYTVTMSNGRAGRYKHWVVVDRVAVDQRERVDGVLGQWEGRGMMPRTFEVGGLFAVRGKVFDSRVILVCVGGADTFDEAQSLRRRLEAQFGINGSVHSERLEFPGGTLTLSGRGLDVSIRHDDVLWVSSRRGREESIRYSVPGIKKSYDAGEETRRYTGELIFASDKNGKVAVINNLGAERVLKGTVPSEIYASAPQGALRAQAIAARNNIFAAIGVRNLADPYMLRADVYDQVYGGIDNEDPRTNEAVDATHGEVMLAGNRIVDAVYSSNAAGFTENNETVWDAEPWPHLRGRPDAPAGDVPEAFKDGITEANIEAFLASDFPAYSKTAPVSSARLYRWTREVEASQAQSWLAERGEDIGRIRHAEVISRGVSGRVIRLRLEGERGEAVVERELNVRRLFGGLRSGLFVMSMEKGRDGFVRTFNFRGGGFGHGVGMCQTGAIGMASQGKTHREILTHYYRGIDVTKLY</sequence>
<name>A0A5C6XDG6_9DELT</name>
<feature type="domain" description="Sporulation stage II protein D amidase enhancer LytB N-terminal" evidence="1">
    <location>
        <begin position="264"/>
        <end position="353"/>
    </location>
</feature>
<organism evidence="2 3">
    <name type="scientific">Lujinxingia vulgaris</name>
    <dbReference type="NCBI Taxonomy" id="2600176"/>
    <lineage>
        <taxon>Bacteria</taxon>
        <taxon>Deltaproteobacteria</taxon>
        <taxon>Bradymonadales</taxon>
        <taxon>Lujinxingiaceae</taxon>
        <taxon>Lujinxingia</taxon>
    </lineage>
</organism>
<evidence type="ECO:0000313" key="3">
    <source>
        <dbReference type="Proteomes" id="UP000321046"/>
    </source>
</evidence>
<reference evidence="2 3" key="1">
    <citation type="submission" date="2019-08" db="EMBL/GenBank/DDBJ databases">
        <title>Bradymonadales sp. TMQ2.</title>
        <authorList>
            <person name="Liang Q."/>
        </authorList>
    </citation>
    <scope>NUCLEOTIDE SEQUENCE [LARGE SCALE GENOMIC DNA]</scope>
    <source>
        <strain evidence="2 3">TMQ2</strain>
    </source>
</reference>
<dbReference type="Proteomes" id="UP000321046">
    <property type="component" value="Unassembled WGS sequence"/>
</dbReference>
<gene>
    <name evidence="2" type="ORF">FRC96_05140</name>
</gene>
<protein>
    <submittedName>
        <fullName evidence="2">SpoIID/LytB domain-containing protein</fullName>
    </submittedName>
</protein>
<evidence type="ECO:0000313" key="2">
    <source>
        <dbReference type="EMBL" id="TXD40828.1"/>
    </source>
</evidence>
<dbReference type="GO" id="GO:0030435">
    <property type="term" value="P:sporulation resulting in formation of a cellular spore"/>
    <property type="evidence" value="ECO:0007669"/>
    <property type="project" value="InterPro"/>
</dbReference>
<dbReference type="InterPro" id="IPR013486">
    <property type="entry name" value="SpoIID/LytB"/>
</dbReference>
<dbReference type="RefSeq" id="WP_146973424.1">
    <property type="nucleotide sequence ID" value="NZ_VOSL01000023.1"/>
</dbReference>
<dbReference type="OrthoDB" id="9794671at2"/>
<dbReference type="NCBIfam" id="TIGR02669">
    <property type="entry name" value="SpoIID_LytB"/>
    <property type="match status" value="1"/>
</dbReference>
<dbReference type="AlphaFoldDB" id="A0A5C6XDG6"/>
<proteinExistence type="predicted"/>
<evidence type="ECO:0000259" key="1">
    <source>
        <dbReference type="Pfam" id="PF08486"/>
    </source>
</evidence>
<comment type="caution">
    <text evidence="2">The sequence shown here is derived from an EMBL/GenBank/DDBJ whole genome shotgun (WGS) entry which is preliminary data.</text>
</comment>
<dbReference type="InterPro" id="IPR013693">
    <property type="entry name" value="SpoIID/LytB_N"/>
</dbReference>
<accession>A0A5C6XDG6</accession>
<dbReference type="EMBL" id="VOSL01000023">
    <property type="protein sequence ID" value="TXD40828.1"/>
    <property type="molecule type" value="Genomic_DNA"/>
</dbReference>
<dbReference type="Pfam" id="PF08486">
    <property type="entry name" value="SpoIID"/>
    <property type="match status" value="1"/>
</dbReference>